<dbReference type="AlphaFoldDB" id="A0A7J0D8C2"/>
<evidence type="ECO:0000313" key="3">
    <source>
        <dbReference type="Proteomes" id="UP000585474"/>
    </source>
</evidence>
<protein>
    <submittedName>
        <fullName evidence="2">Uncharacterized protein</fullName>
    </submittedName>
</protein>
<dbReference type="Proteomes" id="UP000585474">
    <property type="component" value="Unassembled WGS sequence"/>
</dbReference>
<dbReference type="EMBL" id="BJWL01000039">
    <property type="protein sequence ID" value="GFS28317.1"/>
    <property type="molecule type" value="Genomic_DNA"/>
</dbReference>
<organism evidence="2 3">
    <name type="scientific">Actinidia rufa</name>
    <dbReference type="NCBI Taxonomy" id="165716"/>
    <lineage>
        <taxon>Eukaryota</taxon>
        <taxon>Viridiplantae</taxon>
        <taxon>Streptophyta</taxon>
        <taxon>Embryophyta</taxon>
        <taxon>Tracheophyta</taxon>
        <taxon>Spermatophyta</taxon>
        <taxon>Magnoliopsida</taxon>
        <taxon>eudicotyledons</taxon>
        <taxon>Gunneridae</taxon>
        <taxon>Pentapetalae</taxon>
        <taxon>asterids</taxon>
        <taxon>Ericales</taxon>
        <taxon>Actinidiaceae</taxon>
        <taxon>Actinidia</taxon>
    </lineage>
</organism>
<sequence>MGNASSSPLGEADEHSPPAAGSARAYSLESPNRSGFRKGVESRPAEAYQVDASSLDPGEEETQGLVALVKGRMERMASLPFDGSRRGIHFEGSMLLESCCTGASLARSAISISLPCDAGYLPSMAVVCILSFPDSGTFDSYNPRVVGVKSMSGPLSSLDLDAYLPLLQGEIDKGSPSPDLLIRARARTDLDPRRR</sequence>
<name>A0A7J0D8C2_9ERIC</name>
<keyword evidence="3" id="KW-1185">Reference proteome</keyword>
<gene>
    <name evidence="2" type="ORF">Acr_00g0001130</name>
</gene>
<reference evidence="3" key="1">
    <citation type="submission" date="2019-07" db="EMBL/GenBank/DDBJ databases">
        <title>De Novo Assembly of kiwifruit Actinidia rufa.</title>
        <authorList>
            <person name="Sugita-Konishi S."/>
            <person name="Sato K."/>
            <person name="Mori E."/>
            <person name="Abe Y."/>
            <person name="Kisaki G."/>
            <person name="Hamano K."/>
            <person name="Suezawa K."/>
            <person name="Otani M."/>
            <person name="Fukuda T."/>
            <person name="Manabe T."/>
            <person name="Gomi K."/>
            <person name="Tabuchi M."/>
            <person name="Akimitsu K."/>
            <person name="Kataoka I."/>
        </authorList>
    </citation>
    <scope>NUCLEOTIDE SEQUENCE [LARGE SCALE GENOMIC DNA]</scope>
    <source>
        <strain evidence="3">cv. Fuchu</strain>
    </source>
</reference>
<proteinExistence type="predicted"/>
<evidence type="ECO:0000256" key="1">
    <source>
        <dbReference type="SAM" id="MobiDB-lite"/>
    </source>
</evidence>
<feature type="region of interest" description="Disordered" evidence="1">
    <location>
        <begin position="1"/>
        <end position="60"/>
    </location>
</feature>
<evidence type="ECO:0000313" key="2">
    <source>
        <dbReference type="EMBL" id="GFS28317.1"/>
    </source>
</evidence>
<accession>A0A7J0D8C2</accession>
<comment type="caution">
    <text evidence="2">The sequence shown here is derived from an EMBL/GenBank/DDBJ whole genome shotgun (WGS) entry which is preliminary data.</text>
</comment>